<dbReference type="GO" id="GO:0016887">
    <property type="term" value="F:ATP hydrolysis activity"/>
    <property type="evidence" value="ECO:0007669"/>
    <property type="project" value="InterPro"/>
</dbReference>
<proteinExistence type="predicted"/>
<dbReference type="CDD" id="cd03230">
    <property type="entry name" value="ABC_DR_subfamily_A"/>
    <property type="match status" value="1"/>
</dbReference>
<feature type="domain" description="ABC transporter" evidence="4">
    <location>
        <begin position="5"/>
        <end position="227"/>
    </location>
</feature>
<dbReference type="PANTHER" id="PTHR42939">
    <property type="entry name" value="ABC TRANSPORTER ATP-BINDING PROTEIN ALBC-RELATED"/>
    <property type="match status" value="1"/>
</dbReference>
<dbReference type="SMART" id="SM00382">
    <property type="entry name" value="AAA"/>
    <property type="match status" value="1"/>
</dbReference>
<dbReference type="AlphaFoldDB" id="X1AZ59"/>
<dbReference type="InterPro" id="IPR051782">
    <property type="entry name" value="ABC_Transporter_VariousFunc"/>
</dbReference>
<sequence length="230" mass="26326">MEQILKATQLSKYFYQKKALDKVDINIEKGKIYGVLGPNGGGKSTFLKIAAGLLKPSQGEITIDNKKPGVYTKSIVSYLPETNYLYKWMKIKDALNFFKDLYTDFDVERARESLKFMELEEEEKVTSLSKGMMGRLKLTLALSRKAKLYLLDEPLNGIDPISREKILTSILDSYSEKASILICSHLIYYIEKLLDYVFFLSEGRIILAGDAEDLRNKRGMSIDKLFQEVF</sequence>
<protein>
    <recommendedName>
        <fullName evidence="4">ABC transporter domain-containing protein</fullName>
    </recommendedName>
</protein>
<evidence type="ECO:0000256" key="1">
    <source>
        <dbReference type="ARBA" id="ARBA00022448"/>
    </source>
</evidence>
<keyword evidence="3" id="KW-0067">ATP-binding</keyword>
<dbReference type="GO" id="GO:0005524">
    <property type="term" value="F:ATP binding"/>
    <property type="evidence" value="ECO:0007669"/>
    <property type="project" value="UniProtKB-KW"/>
</dbReference>
<dbReference type="InterPro" id="IPR027417">
    <property type="entry name" value="P-loop_NTPase"/>
</dbReference>
<evidence type="ECO:0000313" key="5">
    <source>
        <dbReference type="EMBL" id="GAG65031.1"/>
    </source>
</evidence>
<evidence type="ECO:0000256" key="3">
    <source>
        <dbReference type="ARBA" id="ARBA00022840"/>
    </source>
</evidence>
<keyword evidence="1" id="KW-0813">Transport</keyword>
<dbReference type="SUPFAM" id="SSF52540">
    <property type="entry name" value="P-loop containing nucleoside triphosphate hydrolases"/>
    <property type="match status" value="1"/>
</dbReference>
<gene>
    <name evidence="5" type="ORF">S01H4_00790</name>
</gene>
<comment type="caution">
    <text evidence="5">The sequence shown here is derived from an EMBL/GenBank/DDBJ whole genome shotgun (WGS) entry which is preliminary data.</text>
</comment>
<accession>X1AZ59</accession>
<organism evidence="5">
    <name type="scientific">marine sediment metagenome</name>
    <dbReference type="NCBI Taxonomy" id="412755"/>
    <lineage>
        <taxon>unclassified sequences</taxon>
        <taxon>metagenomes</taxon>
        <taxon>ecological metagenomes</taxon>
    </lineage>
</organism>
<dbReference type="InterPro" id="IPR003593">
    <property type="entry name" value="AAA+_ATPase"/>
</dbReference>
<evidence type="ECO:0000256" key="2">
    <source>
        <dbReference type="ARBA" id="ARBA00022741"/>
    </source>
</evidence>
<reference evidence="5" key="1">
    <citation type="journal article" date="2014" name="Front. Microbiol.">
        <title>High frequency of phylogenetically diverse reductive dehalogenase-homologous genes in deep subseafloor sedimentary metagenomes.</title>
        <authorList>
            <person name="Kawai M."/>
            <person name="Futagami T."/>
            <person name="Toyoda A."/>
            <person name="Takaki Y."/>
            <person name="Nishi S."/>
            <person name="Hori S."/>
            <person name="Arai W."/>
            <person name="Tsubouchi T."/>
            <person name="Morono Y."/>
            <person name="Uchiyama I."/>
            <person name="Ito T."/>
            <person name="Fujiyama A."/>
            <person name="Inagaki F."/>
            <person name="Takami H."/>
        </authorList>
    </citation>
    <scope>NUCLEOTIDE SEQUENCE</scope>
    <source>
        <strain evidence="5">Expedition CK06-06</strain>
    </source>
</reference>
<dbReference type="EMBL" id="BART01000120">
    <property type="protein sequence ID" value="GAG65031.1"/>
    <property type="molecule type" value="Genomic_DNA"/>
</dbReference>
<keyword evidence="2" id="KW-0547">Nucleotide-binding</keyword>
<dbReference type="PANTHER" id="PTHR42939:SF1">
    <property type="entry name" value="ABC TRANSPORTER ATP-BINDING PROTEIN ALBC-RELATED"/>
    <property type="match status" value="1"/>
</dbReference>
<dbReference type="Gene3D" id="3.40.50.300">
    <property type="entry name" value="P-loop containing nucleotide triphosphate hydrolases"/>
    <property type="match status" value="1"/>
</dbReference>
<dbReference type="InterPro" id="IPR003439">
    <property type="entry name" value="ABC_transporter-like_ATP-bd"/>
</dbReference>
<dbReference type="Pfam" id="PF00005">
    <property type="entry name" value="ABC_tran"/>
    <property type="match status" value="1"/>
</dbReference>
<name>X1AZ59_9ZZZZ</name>
<evidence type="ECO:0000259" key="4">
    <source>
        <dbReference type="PROSITE" id="PS50893"/>
    </source>
</evidence>
<dbReference type="PROSITE" id="PS50893">
    <property type="entry name" value="ABC_TRANSPORTER_2"/>
    <property type="match status" value="1"/>
</dbReference>